<dbReference type="EMBL" id="UGRU01000001">
    <property type="protein sequence ID" value="SUA45679.1"/>
    <property type="molecule type" value="Genomic_DNA"/>
</dbReference>
<protein>
    <submittedName>
        <fullName evidence="1">Uncharacterized protein</fullName>
    </submittedName>
</protein>
<gene>
    <name evidence="1" type="ORF">NCTC13184_04203</name>
</gene>
<accession>A0A378WWX7</accession>
<name>A0A378WWX7_9NOCA</name>
<reference evidence="1 2" key="1">
    <citation type="submission" date="2018-06" db="EMBL/GenBank/DDBJ databases">
        <authorList>
            <consortium name="Pathogen Informatics"/>
            <person name="Doyle S."/>
        </authorList>
    </citation>
    <scope>NUCLEOTIDE SEQUENCE [LARGE SCALE GENOMIC DNA]</scope>
    <source>
        <strain evidence="1 2">NCTC13184</strain>
    </source>
</reference>
<dbReference type="AlphaFoldDB" id="A0A378WWX7"/>
<evidence type="ECO:0000313" key="1">
    <source>
        <dbReference type="EMBL" id="SUA45679.1"/>
    </source>
</evidence>
<proteinExistence type="predicted"/>
<organism evidence="1 2">
    <name type="scientific">Nocardia africana</name>
    <dbReference type="NCBI Taxonomy" id="134964"/>
    <lineage>
        <taxon>Bacteria</taxon>
        <taxon>Bacillati</taxon>
        <taxon>Actinomycetota</taxon>
        <taxon>Actinomycetes</taxon>
        <taxon>Mycobacteriales</taxon>
        <taxon>Nocardiaceae</taxon>
        <taxon>Nocardia</taxon>
    </lineage>
</organism>
<sequence length="142" mass="15839">MPGVIHDDCAAFHPTRVASPFFASLGLERHGLRWLWPEIDLAHPLDDGRAGLAARDRSHTERSLVGDARLWEQLFASATSNFDALIAEVFRPVAHVPRHPVVLGRFGLHALQPHGRHRASDRPMVRHTESTLGHAKVRYVVA</sequence>
<evidence type="ECO:0000313" key="2">
    <source>
        <dbReference type="Proteomes" id="UP000255082"/>
    </source>
</evidence>
<dbReference type="Proteomes" id="UP000255082">
    <property type="component" value="Unassembled WGS sequence"/>
</dbReference>